<organism evidence="1 2">
    <name type="scientific">Pontibacillus yanchengensis Y32</name>
    <dbReference type="NCBI Taxonomy" id="1385514"/>
    <lineage>
        <taxon>Bacteria</taxon>
        <taxon>Bacillati</taxon>
        <taxon>Bacillota</taxon>
        <taxon>Bacilli</taxon>
        <taxon>Bacillales</taxon>
        <taxon>Bacillaceae</taxon>
        <taxon>Pontibacillus</taxon>
    </lineage>
</organism>
<dbReference type="RefSeq" id="WP_036821090.1">
    <property type="nucleotide sequence ID" value="NZ_AVBF01000039.1"/>
</dbReference>
<evidence type="ECO:0000313" key="1">
    <source>
        <dbReference type="EMBL" id="KGP72046.1"/>
    </source>
</evidence>
<dbReference type="AlphaFoldDB" id="A0A0A2TD67"/>
<gene>
    <name evidence="1" type="ORF">N782_14295</name>
</gene>
<dbReference type="EMBL" id="AVBF01000039">
    <property type="protein sequence ID" value="KGP72046.1"/>
    <property type="molecule type" value="Genomic_DNA"/>
</dbReference>
<sequence>MIHYIYLIFEYIAGLTIFNWLHGYRRGAILIDFEERYNDHQKQIAAIITELASQGREVDYVGYRQFEIDGKLYIEIKQACNPLSQVTCLFYSLLGSI</sequence>
<reference evidence="1 2" key="1">
    <citation type="journal article" date="2015" name="Stand. Genomic Sci.">
        <title>High quality draft genome sequence of the moderately halophilic bacterium Pontibacillus yanchengensis Y32(T) and comparison among Pontibacillus genomes.</title>
        <authorList>
            <person name="Huang J."/>
            <person name="Qiao Z.X."/>
            <person name="Tang J.W."/>
            <person name="Wang G."/>
        </authorList>
    </citation>
    <scope>NUCLEOTIDE SEQUENCE [LARGE SCALE GENOMIC DNA]</scope>
    <source>
        <strain evidence="1 2">Y32</strain>
    </source>
</reference>
<accession>A0A0A2TD67</accession>
<comment type="caution">
    <text evidence="1">The sequence shown here is derived from an EMBL/GenBank/DDBJ whole genome shotgun (WGS) entry which is preliminary data.</text>
</comment>
<protein>
    <submittedName>
        <fullName evidence="1">Uncharacterized protein</fullName>
    </submittedName>
</protein>
<keyword evidence="2" id="KW-1185">Reference proteome</keyword>
<proteinExistence type="predicted"/>
<dbReference type="Proteomes" id="UP000030147">
    <property type="component" value="Unassembled WGS sequence"/>
</dbReference>
<evidence type="ECO:0000313" key="2">
    <source>
        <dbReference type="Proteomes" id="UP000030147"/>
    </source>
</evidence>
<name>A0A0A2TD67_9BACI</name>
<dbReference type="OrthoDB" id="2969827at2"/>